<dbReference type="Proteomes" id="UP000006514">
    <property type="component" value="Unassembled WGS sequence"/>
</dbReference>
<evidence type="ECO:0000313" key="1">
    <source>
        <dbReference type="EMBL" id="EJD32613.1"/>
    </source>
</evidence>
<reference evidence="2" key="1">
    <citation type="journal article" date="2012" name="Science">
        <title>The Paleozoic origin of enzymatic lignin decomposition reconstructed from 31 fungal genomes.</title>
        <authorList>
            <person name="Floudas D."/>
            <person name="Binder M."/>
            <person name="Riley R."/>
            <person name="Barry K."/>
            <person name="Blanchette R.A."/>
            <person name="Henrissat B."/>
            <person name="Martinez A.T."/>
            <person name="Otillar R."/>
            <person name="Spatafora J.W."/>
            <person name="Yadav J.S."/>
            <person name="Aerts A."/>
            <person name="Benoit I."/>
            <person name="Boyd A."/>
            <person name="Carlson A."/>
            <person name="Copeland A."/>
            <person name="Coutinho P.M."/>
            <person name="de Vries R.P."/>
            <person name="Ferreira P."/>
            <person name="Findley K."/>
            <person name="Foster B."/>
            <person name="Gaskell J."/>
            <person name="Glotzer D."/>
            <person name="Gorecki P."/>
            <person name="Heitman J."/>
            <person name="Hesse C."/>
            <person name="Hori C."/>
            <person name="Igarashi K."/>
            <person name="Jurgens J.A."/>
            <person name="Kallen N."/>
            <person name="Kersten P."/>
            <person name="Kohler A."/>
            <person name="Kuees U."/>
            <person name="Kumar T.K.A."/>
            <person name="Kuo A."/>
            <person name="LaButti K."/>
            <person name="Larrondo L.F."/>
            <person name="Lindquist E."/>
            <person name="Ling A."/>
            <person name="Lombard V."/>
            <person name="Lucas S."/>
            <person name="Lundell T."/>
            <person name="Martin R."/>
            <person name="McLaughlin D.J."/>
            <person name="Morgenstern I."/>
            <person name="Morin E."/>
            <person name="Murat C."/>
            <person name="Nagy L.G."/>
            <person name="Nolan M."/>
            <person name="Ohm R.A."/>
            <person name="Patyshakuliyeva A."/>
            <person name="Rokas A."/>
            <person name="Ruiz-Duenas F.J."/>
            <person name="Sabat G."/>
            <person name="Salamov A."/>
            <person name="Samejima M."/>
            <person name="Schmutz J."/>
            <person name="Slot J.C."/>
            <person name="St John F."/>
            <person name="Stenlid J."/>
            <person name="Sun H."/>
            <person name="Sun S."/>
            <person name="Syed K."/>
            <person name="Tsang A."/>
            <person name="Wiebenga A."/>
            <person name="Young D."/>
            <person name="Pisabarro A."/>
            <person name="Eastwood D.C."/>
            <person name="Martin F."/>
            <person name="Cullen D."/>
            <person name="Grigoriev I.V."/>
            <person name="Hibbett D.S."/>
        </authorList>
    </citation>
    <scope>NUCLEOTIDE SEQUENCE [LARGE SCALE GENOMIC DNA]</scope>
    <source>
        <strain evidence="2">TFB10046</strain>
    </source>
</reference>
<proteinExistence type="predicted"/>
<sequence length="160" mass="17441">MGRRVLPLLDKLGVPCRPLNGYAFGPLMPGSASSMWQSSFIVKSDSVAPTRLLPLIASHATVTRAPAAAKHLTRRFAIGRTRSWASLGVGGQNTRKLPTRTYEMVALGWQADLPSRGGRLPSKDGRSAVARRPLNPVLTTSPRRLARLAHLQKTKVRIDE</sequence>
<protein>
    <submittedName>
        <fullName evidence="1">Uncharacterized protein</fullName>
    </submittedName>
</protein>
<dbReference type="EMBL" id="JH688802">
    <property type="protein sequence ID" value="EJD32613.1"/>
    <property type="molecule type" value="Genomic_DNA"/>
</dbReference>
<dbReference type="AlphaFoldDB" id="J0WK03"/>
<dbReference type="InParanoid" id="J0WK03"/>
<organism evidence="1 2">
    <name type="scientific">Auricularia subglabra (strain TFB-10046 / SS5)</name>
    <name type="common">White-rot fungus</name>
    <name type="synonym">Auricularia delicata (strain TFB10046)</name>
    <dbReference type="NCBI Taxonomy" id="717982"/>
    <lineage>
        <taxon>Eukaryota</taxon>
        <taxon>Fungi</taxon>
        <taxon>Dikarya</taxon>
        <taxon>Basidiomycota</taxon>
        <taxon>Agaricomycotina</taxon>
        <taxon>Agaricomycetes</taxon>
        <taxon>Auriculariales</taxon>
        <taxon>Auriculariaceae</taxon>
        <taxon>Auricularia</taxon>
    </lineage>
</organism>
<gene>
    <name evidence="1" type="ORF">AURDEDRAFT_178292</name>
</gene>
<keyword evidence="2" id="KW-1185">Reference proteome</keyword>
<evidence type="ECO:0000313" key="2">
    <source>
        <dbReference type="Proteomes" id="UP000006514"/>
    </source>
</evidence>
<name>J0WK03_AURST</name>
<dbReference type="KEGG" id="adl:AURDEDRAFT_178292"/>
<accession>J0WK03</accession>